<dbReference type="PANTHER" id="PTHR33221:SF5">
    <property type="entry name" value="HTH-TYPE TRANSCRIPTIONAL REGULATOR ISCR"/>
    <property type="match status" value="1"/>
</dbReference>
<protein>
    <submittedName>
        <fullName evidence="2">Rrf2 family iron-sulfur cluster assembly transcriptional regulator</fullName>
    </submittedName>
</protein>
<reference evidence="2" key="1">
    <citation type="submission" date="2022-03" db="EMBL/GenBank/DDBJ databases">
        <title>Genomic Encyclopedia of Type Strains, Phase III (KMG-III): the genomes of soil and plant-associated and newly described type strains.</title>
        <authorList>
            <person name="Whitman W."/>
        </authorList>
    </citation>
    <scope>NUCLEOTIDE SEQUENCE</scope>
    <source>
        <strain evidence="2">ANL 6-2</strain>
    </source>
</reference>
<dbReference type="PANTHER" id="PTHR33221">
    <property type="entry name" value="WINGED HELIX-TURN-HELIX TRANSCRIPTIONAL REGULATOR, RRF2 FAMILY"/>
    <property type="match status" value="1"/>
</dbReference>
<dbReference type="NCBIfam" id="TIGR00738">
    <property type="entry name" value="rrf2_super"/>
    <property type="match status" value="1"/>
</dbReference>
<keyword evidence="1" id="KW-0238">DNA-binding</keyword>
<dbReference type="Gene3D" id="1.10.10.10">
    <property type="entry name" value="Winged helix-like DNA-binding domain superfamily/Winged helix DNA-binding domain"/>
    <property type="match status" value="1"/>
</dbReference>
<dbReference type="GO" id="GO:0005829">
    <property type="term" value="C:cytosol"/>
    <property type="evidence" value="ECO:0007669"/>
    <property type="project" value="TreeGrafter"/>
</dbReference>
<evidence type="ECO:0000313" key="2">
    <source>
        <dbReference type="EMBL" id="MCP1676255.1"/>
    </source>
</evidence>
<dbReference type="GO" id="GO:0003700">
    <property type="term" value="F:DNA-binding transcription factor activity"/>
    <property type="evidence" value="ECO:0007669"/>
    <property type="project" value="TreeGrafter"/>
</dbReference>
<evidence type="ECO:0000313" key="3">
    <source>
        <dbReference type="Proteomes" id="UP001205843"/>
    </source>
</evidence>
<dbReference type="InterPro" id="IPR036390">
    <property type="entry name" value="WH_DNA-bd_sf"/>
</dbReference>
<dbReference type="GO" id="GO:0003677">
    <property type="term" value="F:DNA binding"/>
    <property type="evidence" value="ECO:0007669"/>
    <property type="project" value="UniProtKB-KW"/>
</dbReference>
<dbReference type="EMBL" id="JALJXV010000008">
    <property type="protein sequence ID" value="MCP1676255.1"/>
    <property type="molecule type" value="Genomic_DNA"/>
</dbReference>
<dbReference type="Pfam" id="PF02082">
    <property type="entry name" value="Rrf2"/>
    <property type="match status" value="1"/>
</dbReference>
<dbReference type="InterPro" id="IPR000944">
    <property type="entry name" value="Tscrpt_reg_Rrf2"/>
</dbReference>
<dbReference type="Proteomes" id="UP001205843">
    <property type="component" value="Unassembled WGS sequence"/>
</dbReference>
<organism evidence="2 3">
    <name type="scientific">Natronocella acetinitrilica</name>
    <dbReference type="NCBI Taxonomy" id="414046"/>
    <lineage>
        <taxon>Bacteria</taxon>
        <taxon>Pseudomonadati</taxon>
        <taxon>Pseudomonadota</taxon>
        <taxon>Gammaproteobacteria</taxon>
        <taxon>Chromatiales</taxon>
        <taxon>Ectothiorhodospiraceae</taxon>
        <taxon>Natronocella</taxon>
    </lineage>
</organism>
<sequence>MRISTKARYAVSAMIHLAMHNDAGPVPQAEISVCQGISMSYVDQIFARLREHGLIQGTPGPGGGYRLGRAPSELRLGEIFAALQETSPDSGDSGSLNSLIWNDLEQRIRAFLDGMTLADLVERPEIRASLDRQYRRSPWRCDVCGALSYRSGGQPGRSSADS</sequence>
<keyword evidence="3" id="KW-1185">Reference proteome</keyword>
<accession>A0AAE3G5G4</accession>
<dbReference type="SUPFAM" id="SSF46785">
    <property type="entry name" value="Winged helix' DNA-binding domain"/>
    <property type="match status" value="1"/>
</dbReference>
<dbReference type="PROSITE" id="PS51197">
    <property type="entry name" value="HTH_RRF2_2"/>
    <property type="match status" value="1"/>
</dbReference>
<comment type="caution">
    <text evidence="2">The sequence shown here is derived from an EMBL/GenBank/DDBJ whole genome shotgun (WGS) entry which is preliminary data.</text>
</comment>
<name>A0AAE3G5G4_9GAMM</name>
<dbReference type="InterPro" id="IPR036388">
    <property type="entry name" value="WH-like_DNA-bd_sf"/>
</dbReference>
<dbReference type="AlphaFoldDB" id="A0AAE3G5G4"/>
<proteinExistence type="predicted"/>
<dbReference type="RefSeq" id="WP_253481628.1">
    <property type="nucleotide sequence ID" value="NZ_JALJXV010000008.1"/>
</dbReference>
<evidence type="ECO:0000256" key="1">
    <source>
        <dbReference type="ARBA" id="ARBA00023125"/>
    </source>
</evidence>
<gene>
    <name evidence="2" type="ORF">J2T57_003414</name>
</gene>